<dbReference type="PANTHER" id="PTHR45640">
    <property type="entry name" value="HEAT SHOCK PROTEIN HSP-12.2-RELATED"/>
    <property type="match status" value="1"/>
</dbReference>
<evidence type="ECO:0000256" key="1">
    <source>
        <dbReference type="ARBA" id="ARBA00023016"/>
    </source>
</evidence>
<protein>
    <submittedName>
        <fullName evidence="6 8">Small heat shock protein</fullName>
    </submittedName>
</protein>
<evidence type="ECO:0000259" key="5">
    <source>
        <dbReference type="PROSITE" id="PS01031"/>
    </source>
</evidence>
<reference evidence="8" key="2">
    <citation type="submission" date="2016-11" db="UniProtKB">
        <authorList>
            <consortium name="WormBaseParasite"/>
        </authorList>
    </citation>
    <scope>IDENTIFICATION</scope>
</reference>
<evidence type="ECO:0000256" key="4">
    <source>
        <dbReference type="SAM" id="MobiDB-lite"/>
    </source>
</evidence>
<dbReference type="Gene3D" id="2.60.40.790">
    <property type="match status" value="1"/>
</dbReference>
<organism evidence="7 8">
    <name type="scientific">Loa loa</name>
    <name type="common">Eye worm</name>
    <name type="synonym">Filaria loa</name>
    <dbReference type="NCBI Taxonomy" id="7209"/>
    <lineage>
        <taxon>Eukaryota</taxon>
        <taxon>Metazoa</taxon>
        <taxon>Ecdysozoa</taxon>
        <taxon>Nematoda</taxon>
        <taxon>Chromadorea</taxon>
        <taxon>Rhabditida</taxon>
        <taxon>Spirurina</taxon>
        <taxon>Spiruromorpha</taxon>
        <taxon>Filarioidea</taxon>
        <taxon>Onchocercidae</taxon>
        <taxon>Loa</taxon>
    </lineage>
</organism>
<dbReference type="GO" id="GO:0051082">
    <property type="term" value="F:unfolded protein binding"/>
    <property type="evidence" value="ECO:0007669"/>
    <property type="project" value="TreeGrafter"/>
</dbReference>
<comment type="similarity">
    <text evidence="2 3">Belongs to the small heat shock protein (HSP20) family.</text>
</comment>
<dbReference type="PRINTS" id="PR00299">
    <property type="entry name" value="ACRYSTALLIN"/>
</dbReference>
<dbReference type="WBParaSite" id="EN70_6160">
    <property type="protein sequence ID" value="EN70_6160"/>
    <property type="gene ID" value="EN70_6160"/>
</dbReference>
<dbReference type="eggNOG" id="KOG3591">
    <property type="taxonomic scope" value="Eukaryota"/>
</dbReference>
<evidence type="ECO:0000256" key="3">
    <source>
        <dbReference type="RuleBase" id="RU003616"/>
    </source>
</evidence>
<sequence length="197" mass="22573">MNPPEQHRDAQPSGHRSCFSDADFMSFNETVRRMFENLFHGLEQHYRQLGIGWSGSSMNVSPFQYNFGSSVGQIVNDAEKFVMEMDVSQFHPGDLKVSLRHGELSIEGHQKQQRDRHGSIERHFIRRFTLPDDVDDTTLISHLKDNGILEVSARKKNVAPITPTRNIPIQTYNVDQQRSKPPKRNDSTTSRTGTNNH</sequence>
<dbReference type="CDD" id="cd06526">
    <property type="entry name" value="metazoan_ACD"/>
    <property type="match status" value="1"/>
</dbReference>
<dbReference type="CTD" id="9938372"/>
<dbReference type="GO" id="GO:0005634">
    <property type="term" value="C:nucleus"/>
    <property type="evidence" value="ECO:0007669"/>
    <property type="project" value="TreeGrafter"/>
</dbReference>
<dbReference type="AlphaFoldDB" id="A0A1I7VTM1"/>
<evidence type="ECO:0000256" key="2">
    <source>
        <dbReference type="PROSITE-ProRule" id="PRU00285"/>
    </source>
</evidence>
<dbReference type="EMBL" id="JH712086">
    <property type="protein sequence ID" value="EFO27491.1"/>
    <property type="molecule type" value="Genomic_DNA"/>
</dbReference>
<dbReference type="FunCoup" id="A0A1I7VTM1">
    <property type="interactions" value="69"/>
</dbReference>
<dbReference type="InterPro" id="IPR001436">
    <property type="entry name" value="Alpha-crystallin/sHSP_animal"/>
</dbReference>
<dbReference type="KEGG" id="loa:LOAG_01002"/>
<evidence type="ECO:0000313" key="7">
    <source>
        <dbReference type="Proteomes" id="UP000095285"/>
    </source>
</evidence>
<feature type="domain" description="SHSP" evidence="5">
    <location>
        <begin position="62"/>
        <end position="170"/>
    </location>
</feature>
<feature type="region of interest" description="Disordered" evidence="4">
    <location>
        <begin position="167"/>
        <end position="197"/>
    </location>
</feature>
<dbReference type="InterPro" id="IPR008978">
    <property type="entry name" value="HSP20-like_chaperone"/>
</dbReference>
<dbReference type="InParanoid" id="A0A1I7VTM1"/>
<evidence type="ECO:0000313" key="6">
    <source>
        <dbReference type="EMBL" id="EFO27491.1"/>
    </source>
</evidence>
<keyword evidence="1 6" id="KW-0346">Stress response</keyword>
<dbReference type="GO" id="GO:0005737">
    <property type="term" value="C:cytoplasm"/>
    <property type="evidence" value="ECO:0007669"/>
    <property type="project" value="TreeGrafter"/>
</dbReference>
<dbReference type="PANTHER" id="PTHR45640:SF13">
    <property type="entry name" value="HEAT SHOCK PROTEIN 22-RELATED"/>
    <property type="match status" value="1"/>
</dbReference>
<reference evidence="6 7" key="1">
    <citation type="submission" date="2012-04" db="EMBL/GenBank/DDBJ databases">
        <title>The Genome Sequence of Loa loa.</title>
        <authorList>
            <consortium name="The Broad Institute Genome Sequencing Platform"/>
            <consortium name="Broad Institute Genome Sequencing Center for Infectious Disease"/>
            <person name="Nutman T.B."/>
            <person name="Fink D.L."/>
            <person name="Russ C."/>
            <person name="Young S."/>
            <person name="Zeng Q."/>
            <person name="Gargeya S."/>
            <person name="Alvarado L."/>
            <person name="Berlin A."/>
            <person name="Chapman S.B."/>
            <person name="Chen Z."/>
            <person name="Freedman E."/>
            <person name="Gellesch M."/>
            <person name="Goldberg J."/>
            <person name="Griggs A."/>
            <person name="Gujja S."/>
            <person name="Heilman E.R."/>
            <person name="Heiman D."/>
            <person name="Howarth C."/>
            <person name="Mehta T."/>
            <person name="Neiman D."/>
            <person name="Pearson M."/>
            <person name="Roberts A."/>
            <person name="Saif S."/>
            <person name="Shea T."/>
            <person name="Shenoy N."/>
            <person name="Sisk P."/>
            <person name="Stolte C."/>
            <person name="Sykes S."/>
            <person name="White J."/>
            <person name="Yandava C."/>
            <person name="Haas B."/>
            <person name="Henn M.R."/>
            <person name="Nusbaum C."/>
            <person name="Birren B."/>
        </authorList>
    </citation>
    <scope>NUCLEOTIDE SEQUENCE [LARGE SCALE GENOMIC DNA]</scope>
</reference>
<dbReference type="OMA" id="CFNDADF"/>
<dbReference type="GeneID" id="9938372"/>
<dbReference type="RefSeq" id="XP_020303943.1">
    <property type="nucleotide sequence ID" value="XM_020445620.1"/>
</dbReference>
<proteinExistence type="inferred from homology"/>
<dbReference type="OrthoDB" id="1431247at2759"/>
<dbReference type="GO" id="GO:0009408">
    <property type="term" value="P:response to heat"/>
    <property type="evidence" value="ECO:0007669"/>
    <property type="project" value="TreeGrafter"/>
</dbReference>
<dbReference type="InterPro" id="IPR002068">
    <property type="entry name" value="A-crystallin/Hsp20_dom"/>
</dbReference>
<evidence type="ECO:0000313" key="8">
    <source>
        <dbReference type="WBParaSite" id="EN70_6160"/>
    </source>
</evidence>
<dbReference type="Proteomes" id="UP000095285">
    <property type="component" value="Unassembled WGS sequence"/>
</dbReference>
<dbReference type="SUPFAM" id="SSF49764">
    <property type="entry name" value="HSP20-like chaperones"/>
    <property type="match status" value="1"/>
</dbReference>
<accession>A0A1I7VTM1</accession>
<keyword evidence="7" id="KW-1185">Reference proteome</keyword>
<dbReference type="Pfam" id="PF00011">
    <property type="entry name" value="HSP20"/>
    <property type="match status" value="1"/>
</dbReference>
<feature type="compositionally biased region" description="Polar residues" evidence="4">
    <location>
        <begin position="167"/>
        <end position="176"/>
    </location>
</feature>
<name>A0A1I7VTM1_LOALO</name>
<accession>A0A1S0UA09</accession>
<dbReference type="GO" id="GO:0042026">
    <property type="term" value="P:protein refolding"/>
    <property type="evidence" value="ECO:0007669"/>
    <property type="project" value="TreeGrafter"/>
</dbReference>
<feature type="compositionally biased region" description="Polar residues" evidence="4">
    <location>
        <begin position="187"/>
        <end position="197"/>
    </location>
</feature>
<gene>
    <name evidence="6 8" type="ORF">LOAG_01002</name>
</gene>
<dbReference type="PROSITE" id="PS01031">
    <property type="entry name" value="SHSP"/>
    <property type="match status" value="1"/>
</dbReference>
<dbReference type="STRING" id="7209.A0A1I7VTM1"/>